<dbReference type="EMBL" id="CYZT01000510">
    <property type="protein sequence ID" value="CUP81287.1"/>
    <property type="molecule type" value="Genomic_DNA"/>
</dbReference>
<accession>A0A174RBZ2</accession>
<proteinExistence type="predicted"/>
<evidence type="ECO:0000313" key="2">
    <source>
        <dbReference type="Proteomes" id="UP000095746"/>
    </source>
</evidence>
<name>A0A174RBZ2_FLAPL</name>
<protein>
    <submittedName>
        <fullName evidence="1">Uncharacterized protein</fullName>
    </submittedName>
</protein>
<gene>
    <name evidence="1" type="ORF">ERS852411_03625</name>
</gene>
<dbReference type="Proteomes" id="UP000095746">
    <property type="component" value="Unassembled WGS sequence"/>
</dbReference>
<dbReference type="AlphaFoldDB" id="A0A174RBZ2"/>
<organism evidence="1 2">
    <name type="scientific">Flavonifractor plautii</name>
    <name type="common">Fusobacterium plautii</name>
    <dbReference type="NCBI Taxonomy" id="292800"/>
    <lineage>
        <taxon>Bacteria</taxon>
        <taxon>Bacillati</taxon>
        <taxon>Bacillota</taxon>
        <taxon>Clostridia</taxon>
        <taxon>Eubacteriales</taxon>
        <taxon>Oscillospiraceae</taxon>
        <taxon>Flavonifractor</taxon>
    </lineage>
</organism>
<evidence type="ECO:0000313" key="1">
    <source>
        <dbReference type="EMBL" id="CUP81287.1"/>
    </source>
</evidence>
<sequence length="64" mass="6954">MLRARETSTTRKSLGLSITMAAAARAMVNTDDTNCISPTCITEDTFSRSLVTRLMMSPVLCPSK</sequence>
<reference evidence="1 2" key="1">
    <citation type="submission" date="2015-09" db="EMBL/GenBank/DDBJ databases">
        <authorList>
            <consortium name="Pathogen Informatics"/>
        </authorList>
    </citation>
    <scope>NUCLEOTIDE SEQUENCE [LARGE SCALE GENOMIC DNA]</scope>
    <source>
        <strain evidence="1 2">2789STDY5608854</strain>
    </source>
</reference>